<dbReference type="InterPro" id="IPR003593">
    <property type="entry name" value="AAA+_ATPase"/>
</dbReference>
<dbReference type="PROSITE" id="PS50929">
    <property type="entry name" value="ABC_TM1F"/>
    <property type="match status" value="1"/>
</dbReference>
<feature type="transmembrane region" description="Helical" evidence="8">
    <location>
        <begin position="154"/>
        <end position="176"/>
    </location>
</feature>
<evidence type="ECO:0000256" key="3">
    <source>
        <dbReference type="ARBA" id="ARBA00022692"/>
    </source>
</evidence>
<evidence type="ECO:0000313" key="12">
    <source>
        <dbReference type="Proteomes" id="UP000254572"/>
    </source>
</evidence>
<comment type="subcellular location">
    <subcellularLocation>
        <location evidence="1">Cell membrane</location>
        <topology evidence="1">Multi-pass membrane protein</topology>
    </subcellularLocation>
</comment>
<keyword evidence="2" id="KW-0813">Transport</keyword>
<dbReference type="GO" id="GO:0005886">
    <property type="term" value="C:plasma membrane"/>
    <property type="evidence" value="ECO:0007669"/>
    <property type="project" value="UniProtKB-SubCell"/>
</dbReference>
<keyword evidence="12" id="KW-1185">Reference proteome</keyword>
<dbReference type="InterPro" id="IPR017871">
    <property type="entry name" value="ABC_transporter-like_CS"/>
</dbReference>
<evidence type="ECO:0000256" key="1">
    <source>
        <dbReference type="ARBA" id="ARBA00004651"/>
    </source>
</evidence>
<dbReference type="Pfam" id="PF00005">
    <property type="entry name" value="ABC_tran"/>
    <property type="match status" value="1"/>
</dbReference>
<dbReference type="Pfam" id="PF06472">
    <property type="entry name" value="ABC_membrane_2"/>
    <property type="match status" value="1"/>
</dbReference>
<dbReference type="AlphaFoldDB" id="A0A381E9D2"/>
<dbReference type="SUPFAM" id="SSF90123">
    <property type="entry name" value="ABC transporter transmembrane region"/>
    <property type="match status" value="1"/>
</dbReference>
<dbReference type="Gene3D" id="3.40.50.300">
    <property type="entry name" value="P-loop containing nucleotide triphosphate hydrolases"/>
    <property type="match status" value="1"/>
</dbReference>
<dbReference type="Gene3D" id="1.20.1560.10">
    <property type="entry name" value="ABC transporter type 1, transmembrane domain"/>
    <property type="match status" value="1"/>
</dbReference>
<dbReference type="PANTHER" id="PTHR11384">
    <property type="entry name" value="ATP-BINDING CASSETTE, SUB-FAMILY D MEMBER"/>
    <property type="match status" value="1"/>
</dbReference>
<proteinExistence type="predicted"/>
<dbReference type="PROSITE" id="PS00211">
    <property type="entry name" value="ABC_TRANSPORTER_1"/>
    <property type="match status" value="1"/>
</dbReference>
<reference evidence="11 12" key="1">
    <citation type="submission" date="2018-06" db="EMBL/GenBank/DDBJ databases">
        <authorList>
            <consortium name="Pathogen Informatics"/>
            <person name="Doyle S."/>
        </authorList>
    </citation>
    <scope>NUCLEOTIDE SEQUENCE [LARGE SCALE GENOMIC DNA]</scope>
    <source>
        <strain evidence="11 12">NCTC13294</strain>
    </source>
</reference>
<feature type="transmembrane region" description="Helical" evidence="8">
    <location>
        <begin position="65"/>
        <end position="87"/>
    </location>
</feature>
<evidence type="ECO:0000256" key="6">
    <source>
        <dbReference type="ARBA" id="ARBA00022989"/>
    </source>
</evidence>
<feature type="transmembrane region" description="Helical" evidence="8">
    <location>
        <begin position="265"/>
        <end position="291"/>
    </location>
</feature>
<feature type="transmembrane region" description="Helical" evidence="8">
    <location>
        <begin position="182"/>
        <end position="202"/>
    </location>
</feature>
<name>A0A381E9D2_9GAMM</name>
<keyword evidence="4" id="KW-0547">Nucleotide-binding</keyword>
<dbReference type="GO" id="GO:0016887">
    <property type="term" value="F:ATP hydrolysis activity"/>
    <property type="evidence" value="ECO:0007669"/>
    <property type="project" value="InterPro"/>
</dbReference>
<dbReference type="OrthoDB" id="9810134at2"/>
<keyword evidence="7 8" id="KW-0472">Membrane</keyword>
<sequence>MKTLARFYRLIASYWFTRRSLAAWGLLAADTACTLILILIGVWIVRWDKRFYDALAALDGAILPGLVIEYLGYLGLVVAFMVSGEWLRKVLRIRWREHMSRDFQRAWLQNHKHYRLQLGDEPDNPDQRIAEDIALLAEQTLELIRNLISKSVTLITYLGILWGLSGVHTITLFGYNITIHGYLVWIALAYSALTTLIGHLIGHKLQHLNVERQHREADYRATLLRIRDHSEQIALYRGEAAEEARLQQRFEHIKDNWRALINRELWFGTFFASYVRISIFIPIFATLPMYLAKTLTFGDVMQTRSSFARVQDGFGWFLDVYKQLILWAAVIERLARFQDALARLPEHKQSDSGDNGHISTTGLCISTADGRPLLQNLNLHAAAPDWLLLDGKSGIGKTTLLRTLAGIWPYYRGRYRLPAHGVLTLPQRPYLPQDTLRAILCYPAHDGIADEHLRAALQQVGLGRLADQLDYEQEWQRILSGGEQQRISLARALIAQPHILILDEATNQLDDAAACTLMQTLIEALPQTLCLAISHQPPIKALFTRRLDLNGYAQP</sequence>
<dbReference type="Proteomes" id="UP000254572">
    <property type="component" value="Unassembled WGS sequence"/>
</dbReference>
<dbReference type="InterPro" id="IPR036640">
    <property type="entry name" value="ABC1_TM_sf"/>
</dbReference>
<dbReference type="PROSITE" id="PS50893">
    <property type="entry name" value="ABC_TRANSPORTER_2"/>
    <property type="match status" value="1"/>
</dbReference>
<dbReference type="SUPFAM" id="SSF52540">
    <property type="entry name" value="P-loop containing nucleoside triphosphate hydrolases"/>
    <property type="match status" value="1"/>
</dbReference>
<dbReference type="InterPro" id="IPR011527">
    <property type="entry name" value="ABC1_TM_dom"/>
</dbReference>
<dbReference type="InterPro" id="IPR050835">
    <property type="entry name" value="ABC_transporter_sub-D"/>
</dbReference>
<accession>A0A381E9D2</accession>
<feature type="domain" description="ABC transporter" evidence="9">
    <location>
        <begin position="358"/>
        <end position="555"/>
    </location>
</feature>
<feature type="transmembrane region" description="Helical" evidence="8">
    <location>
        <begin position="21"/>
        <end position="45"/>
    </location>
</feature>
<organism evidence="11 12">
    <name type="scientific">Cardiobacterium valvarum</name>
    <dbReference type="NCBI Taxonomy" id="194702"/>
    <lineage>
        <taxon>Bacteria</taxon>
        <taxon>Pseudomonadati</taxon>
        <taxon>Pseudomonadota</taxon>
        <taxon>Gammaproteobacteria</taxon>
        <taxon>Cardiobacteriales</taxon>
        <taxon>Cardiobacteriaceae</taxon>
        <taxon>Cardiobacterium</taxon>
    </lineage>
</organism>
<keyword evidence="3 8" id="KW-0812">Transmembrane</keyword>
<gene>
    <name evidence="11" type="primary">yddA</name>
    <name evidence="11" type="ORF">NCTC13294_01465</name>
</gene>
<dbReference type="RefSeq" id="WP_115611733.1">
    <property type="nucleotide sequence ID" value="NZ_JBHLZC010000004.1"/>
</dbReference>
<dbReference type="PANTHER" id="PTHR11384:SF59">
    <property type="entry name" value="LYSOSOMAL COBALAMIN TRANSPORTER ABCD4"/>
    <property type="match status" value="1"/>
</dbReference>
<feature type="domain" description="ABC transmembrane type-1" evidence="10">
    <location>
        <begin position="31"/>
        <end position="326"/>
    </location>
</feature>
<dbReference type="InterPro" id="IPR027417">
    <property type="entry name" value="P-loop_NTPase"/>
</dbReference>
<protein>
    <submittedName>
        <fullName evidence="11">CDS102</fullName>
    </submittedName>
</protein>
<evidence type="ECO:0000256" key="4">
    <source>
        <dbReference type="ARBA" id="ARBA00022741"/>
    </source>
</evidence>
<dbReference type="GO" id="GO:0005524">
    <property type="term" value="F:ATP binding"/>
    <property type="evidence" value="ECO:0007669"/>
    <property type="project" value="UniProtKB-KW"/>
</dbReference>
<evidence type="ECO:0000256" key="8">
    <source>
        <dbReference type="SAM" id="Phobius"/>
    </source>
</evidence>
<dbReference type="EMBL" id="UFUW01000001">
    <property type="protein sequence ID" value="SUX23266.1"/>
    <property type="molecule type" value="Genomic_DNA"/>
</dbReference>
<keyword evidence="6 8" id="KW-1133">Transmembrane helix</keyword>
<dbReference type="InterPro" id="IPR003439">
    <property type="entry name" value="ABC_transporter-like_ATP-bd"/>
</dbReference>
<evidence type="ECO:0000256" key="5">
    <source>
        <dbReference type="ARBA" id="ARBA00022840"/>
    </source>
</evidence>
<evidence type="ECO:0000313" key="11">
    <source>
        <dbReference type="EMBL" id="SUX23266.1"/>
    </source>
</evidence>
<dbReference type="GO" id="GO:0140359">
    <property type="term" value="F:ABC-type transporter activity"/>
    <property type="evidence" value="ECO:0007669"/>
    <property type="project" value="InterPro"/>
</dbReference>
<evidence type="ECO:0000259" key="9">
    <source>
        <dbReference type="PROSITE" id="PS50893"/>
    </source>
</evidence>
<evidence type="ECO:0000259" key="10">
    <source>
        <dbReference type="PROSITE" id="PS50929"/>
    </source>
</evidence>
<evidence type="ECO:0000256" key="7">
    <source>
        <dbReference type="ARBA" id="ARBA00023136"/>
    </source>
</evidence>
<dbReference type="SMART" id="SM00382">
    <property type="entry name" value="AAA"/>
    <property type="match status" value="1"/>
</dbReference>
<keyword evidence="5" id="KW-0067">ATP-binding</keyword>
<evidence type="ECO:0000256" key="2">
    <source>
        <dbReference type="ARBA" id="ARBA00022448"/>
    </source>
</evidence>